<gene>
    <name evidence="1" type="ORF">HUJ06_006999</name>
</gene>
<proteinExistence type="predicted"/>
<organism evidence="1 2">
    <name type="scientific">Nelumbo nucifera</name>
    <name type="common">Sacred lotus</name>
    <dbReference type="NCBI Taxonomy" id="4432"/>
    <lineage>
        <taxon>Eukaryota</taxon>
        <taxon>Viridiplantae</taxon>
        <taxon>Streptophyta</taxon>
        <taxon>Embryophyta</taxon>
        <taxon>Tracheophyta</taxon>
        <taxon>Spermatophyta</taxon>
        <taxon>Magnoliopsida</taxon>
        <taxon>Proteales</taxon>
        <taxon>Nelumbonaceae</taxon>
        <taxon>Nelumbo</taxon>
    </lineage>
</organism>
<name>A0A822Z4B0_NELNU</name>
<accession>A0A822Z4B0</accession>
<dbReference type="Proteomes" id="UP000607653">
    <property type="component" value="Unassembled WGS sequence"/>
</dbReference>
<reference evidence="1 2" key="1">
    <citation type="journal article" date="2020" name="Mol. Biol. Evol.">
        <title>Distinct Expression and Methylation Patterns for Genes with Different Fates following a Single Whole-Genome Duplication in Flowering Plants.</title>
        <authorList>
            <person name="Shi T."/>
            <person name="Rahmani R.S."/>
            <person name="Gugger P.F."/>
            <person name="Wang M."/>
            <person name="Li H."/>
            <person name="Zhang Y."/>
            <person name="Li Z."/>
            <person name="Wang Q."/>
            <person name="Van de Peer Y."/>
            <person name="Marchal K."/>
            <person name="Chen J."/>
        </authorList>
    </citation>
    <scope>NUCLEOTIDE SEQUENCE [LARGE SCALE GENOMIC DNA]</scope>
    <source>
        <tissue evidence="1">Leaf</tissue>
    </source>
</reference>
<protein>
    <submittedName>
        <fullName evidence="1">Uncharacterized protein</fullName>
    </submittedName>
</protein>
<comment type="caution">
    <text evidence="1">The sequence shown here is derived from an EMBL/GenBank/DDBJ whole genome shotgun (WGS) entry which is preliminary data.</text>
</comment>
<evidence type="ECO:0000313" key="2">
    <source>
        <dbReference type="Proteomes" id="UP000607653"/>
    </source>
</evidence>
<dbReference type="EMBL" id="DUZY01000004">
    <property type="protein sequence ID" value="DAD36358.1"/>
    <property type="molecule type" value="Genomic_DNA"/>
</dbReference>
<keyword evidence="2" id="KW-1185">Reference proteome</keyword>
<sequence length="62" mass="6978">MLQLVCGDNIRGPSSHFAKPSAFASSRTLYPEVPHKHSSGLLCWLVNDQEIFSLRLCLDLYD</sequence>
<dbReference type="AlphaFoldDB" id="A0A822Z4B0"/>
<evidence type="ECO:0000313" key="1">
    <source>
        <dbReference type="EMBL" id="DAD36358.1"/>
    </source>
</evidence>